<reference evidence="8" key="1">
    <citation type="journal article" date="2015" name="Nat. Genet.">
        <title>The pineapple genome and the evolution of CAM photosynthesis.</title>
        <authorList>
            <person name="Ming R."/>
            <person name="VanBuren R."/>
            <person name="Wai C.M."/>
            <person name="Tang H."/>
            <person name="Schatz M.C."/>
            <person name="Bowers J.E."/>
            <person name="Lyons E."/>
            <person name="Wang M.L."/>
            <person name="Chen J."/>
            <person name="Biggers E."/>
            <person name="Zhang J."/>
            <person name="Huang L."/>
            <person name="Zhang L."/>
            <person name="Miao W."/>
            <person name="Zhang J."/>
            <person name="Ye Z."/>
            <person name="Miao C."/>
            <person name="Lin Z."/>
            <person name="Wang H."/>
            <person name="Zhou H."/>
            <person name="Yim W.C."/>
            <person name="Priest H.D."/>
            <person name="Zheng C."/>
            <person name="Woodhouse M."/>
            <person name="Edger P.P."/>
            <person name="Guyot R."/>
            <person name="Guo H.B."/>
            <person name="Guo H."/>
            <person name="Zheng G."/>
            <person name="Singh R."/>
            <person name="Sharma A."/>
            <person name="Min X."/>
            <person name="Zheng Y."/>
            <person name="Lee H."/>
            <person name="Gurtowski J."/>
            <person name="Sedlazeck F.J."/>
            <person name="Harkess A."/>
            <person name="McKain M.R."/>
            <person name="Liao Z."/>
            <person name="Fang J."/>
            <person name="Liu J."/>
            <person name="Zhang X."/>
            <person name="Zhang Q."/>
            <person name="Hu W."/>
            <person name="Qin Y."/>
            <person name="Wang K."/>
            <person name="Chen L.Y."/>
            <person name="Shirley N."/>
            <person name="Lin Y.R."/>
            <person name="Liu L.Y."/>
            <person name="Hernandez A.G."/>
            <person name="Wright C.L."/>
            <person name="Bulone V."/>
            <person name="Tuskan G.A."/>
            <person name="Heath K."/>
            <person name="Zee F."/>
            <person name="Moore P.H."/>
            <person name="Sunkar R."/>
            <person name="Leebens-Mack J.H."/>
            <person name="Mockler T."/>
            <person name="Bennetzen J.L."/>
            <person name="Freeling M."/>
            <person name="Sankoff D."/>
            <person name="Paterson A.H."/>
            <person name="Zhu X."/>
            <person name="Yang X."/>
            <person name="Smith J.A."/>
            <person name="Cushman J.C."/>
            <person name="Paull R.E."/>
            <person name="Yu Q."/>
        </authorList>
    </citation>
    <scope>NUCLEOTIDE SEQUENCE [LARGE SCALE GENOMIC DNA]</scope>
    <source>
        <strain evidence="8">cv. F153</strain>
    </source>
</reference>
<sequence>MGRVKLKIKKLENSSGRQVTYSKRRAGILKKAKELSILCDIDLVLLMFSPTGKPTLCVGDRSNIEEVISKYAQLTPQERAKRKLESLEALKKTFKKLDHDVNIQEFLGCSSQTVEELTSHLQSLQAQLSDVEKRLSYWSDPEKVDNIDHIRAMEQSLNESLGRIRVHKENVGKQIMSLQCTGQFQNDMHLPMGFSVDHGPSPVSWIHNGDVQQMMLPEDPSLLSQRDIGCSTDTSLQSYPGYYMTGKQTESNEQIPADNSLHDFSQNACLRLNLGGHFPYQSYDPNLFTDKPFKPDEENNNLCNSGIDCQVNHYDPPRPAYDASFQSWASTSGTCDIGLFDEQSYTQQPN</sequence>
<evidence type="ECO:0000313" key="8">
    <source>
        <dbReference type="Proteomes" id="UP000515123"/>
    </source>
</evidence>
<keyword evidence="4" id="KW-0804">Transcription</keyword>
<dbReference type="RefSeq" id="XP_020101467.1">
    <property type="nucleotide sequence ID" value="XM_020245878.1"/>
</dbReference>
<name>A0A6P5G0V9_ANACO</name>
<evidence type="ECO:0000256" key="5">
    <source>
        <dbReference type="ARBA" id="ARBA00023242"/>
    </source>
</evidence>
<organism evidence="8 9">
    <name type="scientific">Ananas comosus</name>
    <name type="common">Pineapple</name>
    <name type="synonym">Ananas ananas</name>
    <dbReference type="NCBI Taxonomy" id="4615"/>
    <lineage>
        <taxon>Eukaryota</taxon>
        <taxon>Viridiplantae</taxon>
        <taxon>Streptophyta</taxon>
        <taxon>Embryophyta</taxon>
        <taxon>Tracheophyta</taxon>
        <taxon>Spermatophyta</taxon>
        <taxon>Magnoliopsida</taxon>
        <taxon>Liliopsida</taxon>
        <taxon>Poales</taxon>
        <taxon>Bromeliaceae</taxon>
        <taxon>Bromelioideae</taxon>
        <taxon>Ananas</taxon>
    </lineage>
</organism>
<dbReference type="GO" id="GO:0046983">
    <property type="term" value="F:protein dimerization activity"/>
    <property type="evidence" value="ECO:0007669"/>
    <property type="project" value="InterPro"/>
</dbReference>
<feature type="coiled-coil region" evidence="6">
    <location>
        <begin position="77"/>
        <end position="134"/>
    </location>
</feature>
<evidence type="ECO:0000256" key="3">
    <source>
        <dbReference type="ARBA" id="ARBA00023125"/>
    </source>
</evidence>
<dbReference type="Pfam" id="PF00319">
    <property type="entry name" value="SRF-TF"/>
    <property type="match status" value="1"/>
</dbReference>
<dbReference type="InterPro" id="IPR002100">
    <property type="entry name" value="TF_MADSbox"/>
</dbReference>
<comment type="subcellular location">
    <subcellularLocation>
        <location evidence="1">Nucleus</location>
    </subcellularLocation>
</comment>
<evidence type="ECO:0000256" key="6">
    <source>
        <dbReference type="SAM" id="Coils"/>
    </source>
</evidence>
<gene>
    <name evidence="9" type="primary">LOC109719304</name>
</gene>
<dbReference type="InterPro" id="IPR036879">
    <property type="entry name" value="TF_MADSbox_sf"/>
</dbReference>
<dbReference type="PROSITE" id="PS50066">
    <property type="entry name" value="MADS_BOX_2"/>
    <property type="match status" value="1"/>
</dbReference>
<dbReference type="GO" id="GO:0003677">
    <property type="term" value="F:DNA binding"/>
    <property type="evidence" value="ECO:0007669"/>
    <property type="project" value="UniProtKB-KW"/>
</dbReference>
<dbReference type="OrthoDB" id="1933443at2759"/>
<dbReference type="PANTHER" id="PTHR48019">
    <property type="entry name" value="SERUM RESPONSE FACTOR HOMOLOG"/>
    <property type="match status" value="1"/>
</dbReference>
<dbReference type="Proteomes" id="UP000515123">
    <property type="component" value="Linkage group 13"/>
</dbReference>
<dbReference type="PRINTS" id="PR00404">
    <property type="entry name" value="MADSDOMAIN"/>
</dbReference>
<keyword evidence="8" id="KW-1185">Reference proteome</keyword>
<evidence type="ECO:0000259" key="7">
    <source>
        <dbReference type="PROSITE" id="PS50066"/>
    </source>
</evidence>
<dbReference type="GeneID" id="109719304"/>
<proteinExistence type="predicted"/>
<feature type="domain" description="MADS-box" evidence="7">
    <location>
        <begin position="1"/>
        <end position="53"/>
    </location>
</feature>
<dbReference type="GO" id="GO:0080092">
    <property type="term" value="P:regulation of pollen tube growth"/>
    <property type="evidence" value="ECO:0007669"/>
    <property type="project" value="UniProtKB-ARBA"/>
</dbReference>
<keyword evidence="5" id="KW-0539">Nucleus</keyword>
<dbReference type="SMART" id="SM00432">
    <property type="entry name" value="MADS"/>
    <property type="match status" value="1"/>
</dbReference>
<evidence type="ECO:0000256" key="2">
    <source>
        <dbReference type="ARBA" id="ARBA00023015"/>
    </source>
</evidence>
<dbReference type="Gene3D" id="3.40.1810.10">
    <property type="entry name" value="Transcription factor, MADS-box"/>
    <property type="match status" value="1"/>
</dbReference>
<dbReference type="GO" id="GO:0010152">
    <property type="term" value="P:pollen maturation"/>
    <property type="evidence" value="ECO:0007669"/>
    <property type="project" value="UniProtKB-ARBA"/>
</dbReference>
<evidence type="ECO:0000313" key="9">
    <source>
        <dbReference type="RefSeq" id="XP_020101467.1"/>
    </source>
</evidence>
<evidence type="ECO:0000256" key="4">
    <source>
        <dbReference type="ARBA" id="ARBA00023163"/>
    </source>
</evidence>
<keyword evidence="2" id="KW-0805">Transcription regulation</keyword>
<dbReference type="SUPFAM" id="SSF55455">
    <property type="entry name" value="SRF-like"/>
    <property type="match status" value="1"/>
</dbReference>
<dbReference type="FunFam" id="3.40.1810.10:FF:000010">
    <property type="entry name" value="Agamous-like MADS-box protein AGL30"/>
    <property type="match status" value="1"/>
</dbReference>
<dbReference type="GO" id="GO:0005634">
    <property type="term" value="C:nucleus"/>
    <property type="evidence" value="ECO:0007669"/>
    <property type="project" value="UniProtKB-SubCell"/>
</dbReference>
<dbReference type="AlphaFoldDB" id="A0A6P5G0V9"/>
<dbReference type="InterPro" id="IPR050142">
    <property type="entry name" value="MADS-box/MEF2_TF"/>
</dbReference>
<protein>
    <submittedName>
        <fullName evidence="9">Agamous-like MADS-box protein AGL30 isoform X1</fullName>
    </submittedName>
</protein>
<accession>A0A6P5G0V9</accession>
<keyword evidence="6" id="KW-0175">Coiled coil</keyword>
<reference evidence="9" key="2">
    <citation type="submission" date="2025-08" db="UniProtKB">
        <authorList>
            <consortium name="RefSeq"/>
        </authorList>
    </citation>
    <scope>IDENTIFICATION</scope>
    <source>
        <tissue evidence="9">Leaf</tissue>
    </source>
</reference>
<keyword evidence="3" id="KW-0238">DNA-binding</keyword>
<evidence type="ECO:0000256" key="1">
    <source>
        <dbReference type="ARBA" id="ARBA00004123"/>
    </source>
</evidence>